<keyword evidence="5" id="KW-1185">Reference proteome</keyword>
<comment type="caution">
    <text evidence="4">The sequence shown here is derived from an EMBL/GenBank/DDBJ whole genome shotgun (WGS) entry which is preliminary data.</text>
</comment>
<feature type="transmembrane region" description="Helical" evidence="2">
    <location>
        <begin position="114"/>
        <end position="135"/>
    </location>
</feature>
<organism evidence="4 5">
    <name type="scientific">Nocardia albiluteola</name>
    <dbReference type="NCBI Taxonomy" id="2842303"/>
    <lineage>
        <taxon>Bacteria</taxon>
        <taxon>Bacillati</taxon>
        <taxon>Actinomycetota</taxon>
        <taxon>Actinomycetes</taxon>
        <taxon>Mycobacteriales</taxon>
        <taxon>Nocardiaceae</taxon>
        <taxon>Nocardia</taxon>
    </lineage>
</organism>
<evidence type="ECO:0000259" key="3">
    <source>
        <dbReference type="Pfam" id="PF26059"/>
    </source>
</evidence>
<evidence type="ECO:0000256" key="1">
    <source>
        <dbReference type="SAM" id="MobiDB-lite"/>
    </source>
</evidence>
<dbReference type="InterPro" id="IPR058333">
    <property type="entry name" value="DUF8020"/>
</dbReference>
<name>A0ABS6AWM3_9NOCA</name>
<keyword evidence="2" id="KW-0472">Membrane</keyword>
<feature type="transmembrane region" description="Helical" evidence="2">
    <location>
        <begin position="84"/>
        <end position="107"/>
    </location>
</feature>
<evidence type="ECO:0000256" key="2">
    <source>
        <dbReference type="SAM" id="Phobius"/>
    </source>
</evidence>
<dbReference type="RefSeq" id="WP_215917296.1">
    <property type="nucleotide sequence ID" value="NZ_JAHKNI010000003.1"/>
</dbReference>
<sequence length="189" mass="18294">MPAADGGSIVVSDDDGQVVGQVPLAFALNGIRYDIRHNISAGGRTLHLAPDLASAQPIASPLENQLAANDSLGEFGMALALGPLAGAAAGAIVGAVLAVATCAVLAVGCLVTGLPIIGVFAGAGGLVGTILAGLAGGGYSGWDYLNTLTAPPGQSSYAKDGAGTDGAGIPDSPLRFPWLPSGSSSGSSK</sequence>
<keyword evidence="2" id="KW-1133">Transmembrane helix</keyword>
<accession>A0ABS6AWM3</accession>
<gene>
    <name evidence="4" type="ORF">KO481_13075</name>
</gene>
<evidence type="ECO:0000313" key="5">
    <source>
        <dbReference type="Proteomes" id="UP000733379"/>
    </source>
</evidence>
<dbReference type="EMBL" id="JAHKNI010000003">
    <property type="protein sequence ID" value="MBU3062451.1"/>
    <property type="molecule type" value="Genomic_DNA"/>
</dbReference>
<evidence type="ECO:0000313" key="4">
    <source>
        <dbReference type="EMBL" id="MBU3062451.1"/>
    </source>
</evidence>
<dbReference type="Pfam" id="PF26059">
    <property type="entry name" value="DUF8020"/>
    <property type="match status" value="1"/>
</dbReference>
<dbReference type="Proteomes" id="UP000733379">
    <property type="component" value="Unassembled WGS sequence"/>
</dbReference>
<proteinExistence type="predicted"/>
<reference evidence="4 5" key="1">
    <citation type="submission" date="2021-06" db="EMBL/GenBank/DDBJ databases">
        <title>Actinomycetes sequencing.</title>
        <authorList>
            <person name="Shan Q."/>
        </authorList>
    </citation>
    <scope>NUCLEOTIDE SEQUENCE [LARGE SCALE GENOMIC DNA]</scope>
    <source>
        <strain evidence="4 5">NEAU-G5</strain>
    </source>
</reference>
<feature type="region of interest" description="Disordered" evidence="1">
    <location>
        <begin position="155"/>
        <end position="189"/>
    </location>
</feature>
<keyword evidence="2" id="KW-0812">Transmembrane</keyword>
<feature type="domain" description="DUF8020" evidence="3">
    <location>
        <begin position="4"/>
        <end position="51"/>
    </location>
</feature>
<protein>
    <recommendedName>
        <fullName evidence="3">DUF8020 domain-containing protein</fullName>
    </recommendedName>
</protein>